<protein>
    <submittedName>
        <fullName evidence="1">Uncharacterized protein</fullName>
    </submittedName>
</protein>
<accession>A0A397HQI5</accession>
<dbReference type="EMBL" id="PQFF01000306">
    <property type="protein sequence ID" value="RHZ62730.1"/>
    <property type="molecule type" value="Genomic_DNA"/>
</dbReference>
<evidence type="ECO:0000313" key="1">
    <source>
        <dbReference type="EMBL" id="RHZ62730.1"/>
    </source>
</evidence>
<keyword evidence="2" id="KW-1185">Reference proteome</keyword>
<comment type="caution">
    <text evidence="1">The sequence shown here is derived from an EMBL/GenBank/DDBJ whole genome shotgun (WGS) entry which is preliminary data.</text>
</comment>
<dbReference type="Proteomes" id="UP000266861">
    <property type="component" value="Unassembled WGS sequence"/>
</dbReference>
<evidence type="ECO:0000313" key="2">
    <source>
        <dbReference type="Proteomes" id="UP000266861"/>
    </source>
</evidence>
<dbReference type="STRING" id="1348612.A0A397HQI5"/>
<organism evidence="1 2">
    <name type="scientific">Diversispora epigaea</name>
    <dbReference type="NCBI Taxonomy" id="1348612"/>
    <lineage>
        <taxon>Eukaryota</taxon>
        <taxon>Fungi</taxon>
        <taxon>Fungi incertae sedis</taxon>
        <taxon>Mucoromycota</taxon>
        <taxon>Glomeromycotina</taxon>
        <taxon>Glomeromycetes</taxon>
        <taxon>Diversisporales</taxon>
        <taxon>Diversisporaceae</taxon>
        <taxon>Diversispora</taxon>
    </lineage>
</organism>
<sequence>MIKLTMVIFKLSSLNPFKTSIIQIFNRRYLEFQYSAYLLCYYLHSYYRASCKRNFFTLKWIIGDKRTRLDTNKLENITKICSYYLTSIKNELSHYGKEINEIELREIVKNSAIGEIISLDNEYNNNDTIGSFLENNKQVSQTTLILENIINIPQPFFENNSNNSDIDSINETNNLDHNINFDATTSILYKSQKDEILQKSKINFGNIYNSSEVGSTIGLPIPILPISFQFQ</sequence>
<reference evidence="1 2" key="1">
    <citation type="submission" date="2018-08" db="EMBL/GenBank/DDBJ databases">
        <title>Genome and evolution of the arbuscular mycorrhizal fungus Diversispora epigaea (formerly Glomus versiforme) and its bacterial endosymbionts.</title>
        <authorList>
            <person name="Sun X."/>
            <person name="Fei Z."/>
            <person name="Harrison M."/>
        </authorList>
    </citation>
    <scope>NUCLEOTIDE SEQUENCE [LARGE SCALE GENOMIC DNA]</scope>
    <source>
        <strain evidence="1 2">IT104</strain>
    </source>
</reference>
<dbReference type="OrthoDB" id="2434645at2759"/>
<proteinExistence type="predicted"/>
<gene>
    <name evidence="1" type="ORF">Glove_335g16</name>
</gene>
<dbReference type="AlphaFoldDB" id="A0A397HQI5"/>
<name>A0A397HQI5_9GLOM</name>